<proteinExistence type="inferred from homology"/>
<sequence>MNLHKKIGVLVVNVGTPDTPEVPDVRKYLREFLSDPRVIDIPAIARFLLLNLIILPFRSKKSSHAYKMIWKSEGSPLLLHGKALAENVNQILGESYTVEFCMRYQSPSMDSAVKKLLDKNVDEIIVFPLFPQYSSAATGTVFEKIGKICNSMWNVPRLKYISYFYDDVRFIDSFYAVAKPQIDQFKADYVLFSYHGLPERHVRKSDISPKQEHCLEKKNCCASIQAENKYCYRAQSYATTRSLAKLLKLTDENHMTSFQSRLGRDPWIKPYTDLVLPEIAAKGFKRIAVICPAFVADCLETLEEIQMRAREQWLALGGEDLTLVTSLNSHLKWCETVADLIREN</sequence>
<feature type="binding site" evidence="7">
    <location>
        <position position="195"/>
    </location>
    <ligand>
        <name>Fe(2+)</name>
        <dbReference type="ChEBI" id="CHEBI:29033"/>
    </ligand>
</feature>
<accession>A0A4P2VIJ4</accession>
<dbReference type="EC" id="4.98.1.1" evidence="7"/>
<evidence type="ECO:0000256" key="2">
    <source>
        <dbReference type="ARBA" id="ARBA00023004"/>
    </source>
</evidence>
<dbReference type="GO" id="GO:0005737">
    <property type="term" value="C:cytoplasm"/>
    <property type="evidence" value="ECO:0007669"/>
    <property type="project" value="UniProtKB-SubCell"/>
</dbReference>
<comment type="catalytic activity">
    <reaction evidence="6">
        <text>Fe-coproporphyrin III + 2 H(+) = coproporphyrin III + Fe(2+)</text>
        <dbReference type="Rhea" id="RHEA:49572"/>
        <dbReference type="ChEBI" id="CHEBI:15378"/>
        <dbReference type="ChEBI" id="CHEBI:29033"/>
        <dbReference type="ChEBI" id="CHEBI:68438"/>
        <dbReference type="ChEBI" id="CHEBI:131725"/>
        <dbReference type="EC" id="4.99.1.9"/>
    </reaction>
    <physiologicalReaction direction="right-to-left" evidence="6">
        <dbReference type="Rhea" id="RHEA:49574"/>
    </physiologicalReaction>
</comment>
<comment type="function">
    <text evidence="7">Catalyzes the ferrous insertion into protoporphyrin IX.</text>
</comment>
<feature type="binding site" evidence="7">
    <location>
        <position position="300"/>
    </location>
    <ligand>
        <name>Fe(2+)</name>
        <dbReference type="ChEBI" id="CHEBI:29033"/>
    </ligand>
</feature>
<dbReference type="CDD" id="cd03411">
    <property type="entry name" value="Ferrochelatase_N"/>
    <property type="match status" value="1"/>
</dbReference>
<evidence type="ECO:0000313" key="10">
    <source>
        <dbReference type="Proteomes" id="UP000291236"/>
    </source>
</evidence>
<protein>
    <recommendedName>
        <fullName evidence="7">Ferrochelatase</fullName>
        <ecNumber evidence="7">4.98.1.1</ecNumber>
    </recommendedName>
    <alternativeName>
        <fullName evidence="7">Heme synthase</fullName>
    </alternativeName>
    <alternativeName>
        <fullName evidence="7">Protoheme ferro-lyase</fullName>
    </alternativeName>
</protein>
<dbReference type="UniPathway" id="UPA00252">
    <property type="reaction ID" value="UER00325"/>
</dbReference>
<dbReference type="Proteomes" id="UP000291236">
    <property type="component" value="Chromosome"/>
</dbReference>
<dbReference type="InterPro" id="IPR033644">
    <property type="entry name" value="Ferrochelatase_C"/>
</dbReference>
<keyword evidence="5 7" id="KW-0627">Porphyrin biosynthesis</keyword>
<keyword evidence="2 7" id="KW-0408">Iron</keyword>
<dbReference type="Pfam" id="PF00762">
    <property type="entry name" value="Ferrochelatase"/>
    <property type="match status" value="1"/>
</dbReference>
<dbReference type="PANTHER" id="PTHR11108">
    <property type="entry name" value="FERROCHELATASE"/>
    <property type="match status" value="1"/>
</dbReference>
<comment type="subcellular location">
    <subcellularLocation>
        <location evidence="7">Cytoplasm</location>
    </subcellularLocation>
</comment>
<name>A0A4P2VIJ4_FLUSA</name>
<keyword evidence="7" id="KW-0963">Cytoplasm</keyword>
<dbReference type="AlphaFoldDB" id="A0A4P2VIJ4"/>
<comment type="pathway">
    <text evidence="7">Porphyrin-containing compound metabolism; protoheme biosynthesis; protoheme from protoporphyrin-IX: step 1/1.</text>
</comment>
<dbReference type="GO" id="GO:0006783">
    <property type="term" value="P:heme biosynthetic process"/>
    <property type="evidence" value="ECO:0007669"/>
    <property type="project" value="UniProtKB-UniRule"/>
</dbReference>
<organism evidence="9 10">
    <name type="scientific">Fluviispira sanaruensis</name>
    <dbReference type="NCBI Taxonomy" id="2493639"/>
    <lineage>
        <taxon>Bacteria</taxon>
        <taxon>Pseudomonadati</taxon>
        <taxon>Bdellovibrionota</taxon>
        <taxon>Oligoflexia</taxon>
        <taxon>Silvanigrellales</taxon>
        <taxon>Silvanigrellaceae</taxon>
        <taxon>Fluviispira</taxon>
    </lineage>
</organism>
<dbReference type="GO" id="GO:0046872">
    <property type="term" value="F:metal ion binding"/>
    <property type="evidence" value="ECO:0007669"/>
    <property type="project" value="UniProtKB-KW"/>
</dbReference>
<dbReference type="GO" id="GO:0004325">
    <property type="term" value="F:ferrochelatase activity"/>
    <property type="evidence" value="ECO:0007669"/>
    <property type="project" value="UniProtKB-UniRule"/>
</dbReference>
<dbReference type="Gene3D" id="3.40.50.1400">
    <property type="match status" value="3"/>
</dbReference>
<dbReference type="HAMAP" id="MF_00323">
    <property type="entry name" value="Ferrochelatase"/>
    <property type="match status" value="1"/>
</dbReference>
<evidence type="ECO:0000256" key="5">
    <source>
        <dbReference type="ARBA" id="ARBA00023244"/>
    </source>
</evidence>
<dbReference type="InterPro" id="IPR001015">
    <property type="entry name" value="Ferrochelatase"/>
</dbReference>
<dbReference type="SUPFAM" id="SSF53800">
    <property type="entry name" value="Chelatase"/>
    <property type="match status" value="1"/>
</dbReference>
<gene>
    <name evidence="7" type="primary">hemH</name>
    <name evidence="9" type="ORF">JCM31447_13960</name>
</gene>
<comment type="similarity">
    <text evidence="1 7 8">Belongs to the ferrochelatase family.</text>
</comment>
<evidence type="ECO:0000256" key="4">
    <source>
        <dbReference type="ARBA" id="ARBA00023239"/>
    </source>
</evidence>
<evidence type="ECO:0000256" key="8">
    <source>
        <dbReference type="RuleBase" id="RU004185"/>
    </source>
</evidence>
<keyword evidence="4 7" id="KW-0456">Lyase</keyword>
<evidence type="ECO:0000256" key="7">
    <source>
        <dbReference type="HAMAP-Rule" id="MF_00323"/>
    </source>
</evidence>
<dbReference type="KEGG" id="sbf:JCM31447_13960"/>
<dbReference type="InterPro" id="IPR033659">
    <property type="entry name" value="Ferrochelatase_N"/>
</dbReference>
<evidence type="ECO:0000256" key="1">
    <source>
        <dbReference type="ARBA" id="ARBA00007718"/>
    </source>
</evidence>
<evidence type="ECO:0000256" key="3">
    <source>
        <dbReference type="ARBA" id="ARBA00023133"/>
    </source>
</evidence>
<keyword evidence="7" id="KW-0479">Metal-binding</keyword>
<evidence type="ECO:0000313" key="9">
    <source>
        <dbReference type="EMBL" id="BBH52953.1"/>
    </source>
</evidence>
<evidence type="ECO:0000256" key="6">
    <source>
        <dbReference type="ARBA" id="ARBA00024536"/>
    </source>
</evidence>
<reference evidence="9 10" key="1">
    <citation type="submission" date="2018-12" db="EMBL/GenBank/DDBJ databases">
        <title>Rubrispira sanarue gen. nov., sp., nov., a member of the order Silvanigrellales, isolated from a brackish lake in Hamamatsu Japan.</title>
        <authorList>
            <person name="Maejima Y."/>
            <person name="Iino T."/>
            <person name="Muraguchi Y."/>
            <person name="Fukuda K."/>
            <person name="Nojiri H."/>
            <person name="Ohkuma M."/>
            <person name="Moriuchi R."/>
            <person name="Dohra H."/>
            <person name="Kimbara K."/>
            <person name="Shintani M."/>
        </authorList>
    </citation>
    <scope>NUCLEOTIDE SEQUENCE [LARGE SCALE GENOMIC DNA]</scope>
    <source>
        <strain evidence="9 10">RF1110005</strain>
    </source>
</reference>
<dbReference type="EMBL" id="AP019368">
    <property type="protein sequence ID" value="BBH52953.1"/>
    <property type="molecule type" value="Genomic_DNA"/>
</dbReference>
<dbReference type="NCBIfam" id="TIGR00109">
    <property type="entry name" value="hemH"/>
    <property type="match status" value="1"/>
</dbReference>
<dbReference type="OrthoDB" id="5289082at2"/>
<dbReference type="PANTHER" id="PTHR11108:SF1">
    <property type="entry name" value="FERROCHELATASE, MITOCHONDRIAL"/>
    <property type="match status" value="1"/>
</dbReference>
<keyword evidence="3 7" id="KW-0350">Heme biosynthesis</keyword>
<dbReference type="RefSeq" id="WP_130607874.1">
    <property type="nucleotide sequence ID" value="NZ_AP019368.1"/>
</dbReference>
<dbReference type="CDD" id="cd00419">
    <property type="entry name" value="Ferrochelatase_C"/>
    <property type="match status" value="1"/>
</dbReference>
<keyword evidence="10" id="KW-1185">Reference proteome</keyword>
<comment type="catalytic activity">
    <reaction evidence="7">
        <text>heme b + 2 H(+) = protoporphyrin IX + Fe(2+)</text>
        <dbReference type="Rhea" id="RHEA:22584"/>
        <dbReference type="ChEBI" id="CHEBI:15378"/>
        <dbReference type="ChEBI" id="CHEBI:29033"/>
        <dbReference type="ChEBI" id="CHEBI:57306"/>
        <dbReference type="ChEBI" id="CHEBI:60344"/>
        <dbReference type="EC" id="4.98.1.1"/>
    </reaction>
</comment>